<comment type="catalytic activity">
    <reaction evidence="7">
        <text>myo-inositol(out) + H(+)(out) = myo-inositol(in) + H(+)(in)</text>
        <dbReference type="Rhea" id="RHEA:60364"/>
        <dbReference type="ChEBI" id="CHEBI:15378"/>
        <dbReference type="ChEBI" id="CHEBI:17268"/>
    </reaction>
</comment>
<dbReference type="EMBL" id="JBBXJM010000003">
    <property type="protein sequence ID" value="KAL1410627.1"/>
    <property type="molecule type" value="Genomic_DNA"/>
</dbReference>
<evidence type="ECO:0000313" key="12">
    <source>
        <dbReference type="EMBL" id="KAL1410627.1"/>
    </source>
</evidence>
<feature type="transmembrane region" description="Helical" evidence="10">
    <location>
        <begin position="534"/>
        <end position="555"/>
    </location>
</feature>
<dbReference type="RefSeq" id="XP_069210571.1">
    <property type="nucleotide sequence ID" value="XM_069353153.1"/>
</dbReference>
<dbReference type="NCBIfam" id="TIGR00879">
    <property type="entry name" value="SP"/>
    <property type="match status" value="1"/>
</dbReference>
<dbReference type="GeneID" id="95985687"/>
<dbReference type="Proteomes" id="UP001565368">
    <property type="component" value="Unassembled WGS sequence"/>
</dbReference>
<dbReference type="PROSITE" id="PS50850">
    <property type="entry name" value="MFS"/>
    <property type="match status" value="1"/>
</dbReference>
<keyword evidence="4 10" id="KW-0812">Transmembrane</keyword>
<name>A0ABR3Q7Y9_9TREE</name>
<dbReference type="PRINTS" id="PR00171">
    <property type="entry name" value="SUGRTRNSPORT"/>
</dbReference>
<feature type="transmembrane region" description="Helical" evidence="10">
    <location>
        <begin position="407"/>
        <end position="429"/>
    </location>
</feature>
<keyword evidence="5 10" id="KW-1133">Transmembrane helix</keyword>
<dbReference type="InterPro" id="IPR050814">
    <property type="entry name" value="Myo-inositol_Transporter"/>
</dbReference>
<evidence type="ECO:0000313" key="13">
    <source>
        <dbReference type="Proteomes" id="UP001565368"/>
    </source>
</evidence>
<dbReference type="SUPFAM" id="SSF103473">
    <property type="entry name" value="MFS general substrate transporter"/>
    <property type="match status" value="1"/>
</dbReference>
<evidence type="ECO:0000256" key="1">
    <source>
        <dbReference type="ARBA" id="ARBA00004141"/>
    </source>
</evidence>
<proteinExistence type="inferred from homology"/>
<dbReference type="InterPro" id="IPR005828">
    <property type="entry name" value="MFS_sugar_transport-like"/>
</dbReference>
<dbReference type="PANTHER" id="PTHR48020">
    <property type="entry name" value="PROTON MYO-INOSITOL COTRANSPORTER"/>
    <property type="match status" value="1"/>
</dbReference>
<feature type="transmembrane region" description="Helical" evidence="10">
    <location>
        <begin position="221"/>
        <end position="242"/>
    </location>
</feature>
<evidence type="ECO:0000256" key="7">
    <source>
        <dbReference type="ARBA" id="ARBA00049119"/>
    </source>
</evidence>
<keyword evidence="3 8" id="KW-0813">Transport</keyword>
<dbReference type="InterPro" id="IPR005829">
    <property type="entry name" value="Sugar_transporter_CS"/>
</dbReference>
<dbReference type="InterPro" id="IPR020846">
    <property type="entry name" value="MFS_dom"/>
</dbReference>
<comment type="subcellular location">
    <subcellularLocation>
        <location evidence="1">Membrane</location>
        <topology evidence="1">Multi-pass membrane protein</topology>
    </subcellularLocation>
</comment>
<dbReference type="Gene3D" id="1.20.1250.20">
    <property type="entry name" value="MFS general substrate transporter like domains"/>
    <property type="match status" value="1"/>
</dbReference>
<feature type="region of interest" description="Disordered" evidence="9">
    <location>
        <begin position="1"/>
        <end position="31"/>
    </location>
</feature>
<feature type="transmembrane region" description="Helical" evidence="10">
    <location>
        <begin position="506"/>
        <end position="528"/>
    </location>
</feature>
<dbReference type="InterPro" id="IPR036259">
    <property type="entry name" value="MFS_trans_sf"/>
</dbReference>
<evidence type="ECO:0000256" key="9">
    <source>
        <dbReference type="SAM" id="MobiDB-lite"/>
    </source>
</evidence>
<comment type="caution">
    <text evidence="12">The sequence shown here is derived from an EMBL/GenBank/DDBJ whole genome shotgun (WGS) entry which is preliminary data.</text>
</comment>
<dbReference type="PANTHER" id="PTHR48020:SF13">
    <property type="entry name" value="MAJOR FACILITATOR SUPERFAMILY (MFS) PROFILE DOMAIN-CONTAINING PROTEIN"/>
    <property type="match status" value="1"/>
</dbReference>
<feature type="transmembrane region" description="Helical" evidence="10">
    <location>
        <begin position="436"/>
        <end position="458"/>
    </location>
</feature>
<evidence type="ECO:0000256" key="2">
    <source>
        <dbReference type="ARBA" id="ARBA00010992"/>
    </source>
</evidence>
<evidence type="ECO:0000256" key="4">
    <source>
        <dbReference type="ARBA" id="ARBA00022692"/>
    </source>
</evidence>
<evidence type="ECO:0000256" key="3">
    <source>
        <dbReference type="ARBA" id="ARBA00022448"/>
    </source>
</evidence>
<feature type="transmembrane region" description="Helical" evidence="10">
    <location>
        <begin position="470"/>
        <end position="494"/>
    </location>
</feature>
<feature type="domain" description="Major facilitator superfamily (MFS) profile" evidence="11">
    <location>
        <begin position="114"/>
        <end position="559"/>
    </location>
</feature>
<evidence type="ECO:0000256" key="8">
    <source>
        <dbReference type="RuleBase" id="RU003346"/>
    </source>
</evidence>
<evidence type="ECO:0000256" key="5">
    <source>
        <dbReference type="ARBA" id="ARBA00022989"/>
    </source>
</evidence>
<feature type="transmembrane region" description="Helical" evidence="10">
    <location>
        <begin position="191"/>
        <end position="209"/>
    </location>
</feature>
<accession>A0ABR3Q7Y9</accession>
<organism evidence="12 13">
    <name type="scientific">Vanrija albida</name>
    <dbReference type="NCBI Taxonomy" id="181172"/>
    <lineage>
        <taxon>Eukaryota</taxon>
        <taxon>Fungi</taxon>
        <taxon>Dikarya</taxon>
        <taxon>Basidiomycota</taxon>
        <taxon>Agaricomycotina</taxon>
        <taxon>Tremellomycetes</taxon>
        <taxon>Trichosporonales</taxon>
        <taxon>Trichosporonaceae</taxon>
        <taxon>Vanrija</taxon>
    </lineage>
</organism>
<comment type="similarity">
    <text evidence="2 8">Belongs to the major facilitator superfamily. Sugar transporter (TC 2.A.1.1) family.</text>
</comment>
<feature type="transmembrane region" description="Helical" evidence="10">
    <location>
        <begin position="159"/>
        <end position="179"/>
    </location>
</feature>
<evidence type="ECO:0000256" key="6">
    <source>
        <dbReference type="ARBA" id="ARBA00023136"/>
    </source>
</evidence>
<gene>
    <name evidence="12" type="ORF">Q8F55_004644</name>
</gene>
<dbReference type="InterPro" id="IPR003663">
    <property type="entry name" value="Sugar/inositol_transpt"/>
</dbReference>
<sequence length="620" mass="68642">MTATEKSPHAEAYPGDGADLKPSAQHVEVRPQPNNVIDIENPLQRLPAAQVAADARAFAESHGLGEHADAFAKGALVARTPDDLTISELTDEDRAALTFEKEHKWRCTPQVYFAALICALGAATEGWDIVGSNGANLSFPVEFGIARQRPEPGASRDEWIVGLINSAPYLAAAMVGVWISDPLNNWLGRRGLIFVTGLGLIATPIGMAFTRRWEQLLAVRLLMGIPYGAKAATVSVYAAEIAPTAIRGAVTIGWQLWVTFGIFIGTASNVIVKDTGRIAWRLQLGSAFIPSVPLIFLVWLAPESPRWLMKKGRYPAAFAAFCRLRRTPLLAARDMYYSHVLYEEEVALARGTSYWSRLTDLFTVPRIRRASLGAFTTMIGQQLCGINVISFYSSTVFREGGYTDDQALYASLGFGALNFAFCIPALFLVDTFGRRSLLLSTFPFMTLFLLLTGLAFLVPDEQAKTRTSLVAAFIYIYTAFYSVGEGPIAFLYPAEVFPTVHREQGMAWGVWANNFFASLLGLTFPSLLRGLTPVGAFCLYAGLNTLALSWVWCFVPETKGLTLEEIDQVFSVPTRHFVRYETTQWLPWWFRRYVLFDRTAHLVPLLEWETDREAKARGAA</sequence>
<evidence type="ECO:0000259" key="11">
    <source>
        <dbReference type="PROSITE" id="PS50850"/>
    </source>
</evidence>
<feature type="transmembrane region" description="Helical" evidence="10">
    <location>
        <begin position="254"/>
        <end position="272"/>
    </location>
</feature>
<feature type="transmembrane region" description="Helical" evidence="10">
    <location>
        <begin position="284"/>
        <end position="301"/>
    </location>
</feature>
<evidence type="ECO:0000256" key="10">
    <source>
        <dbReference type="SAM" id="Phobius"/>
    </source>
</evidence>
<keyword evidence="6 10" id="KW-0472">Membrane</keyword>
<keyword evidence="13" id="KW-1185">Reference proteome</keyword>
<reference evidence="12 13" key="1">
    <citation type="submission" date="2023-08" db="EMBL/GenBank/DDBJ databases">
        <title>Annotated Genome Sequence of Vanrija albida AlHP1.</title>
        <authorList>
            <person name="Herzog R."/>
        </authorList>
    </citation>
    <scope>NUCLEOTIDE SEQUENCE [LARGE SCALE GENOMIC DNA]</scope>
    <source>
        <strain evidence="12 13">AlHP1</strain>
    </source>
</reference>
<dbReference type="Pfam" id="PF00083">
    <property type="entry name" value="Sugar_tr"/>
    <property type="match status" value="1"/>
</dbReference>
<protein>
    <recommendedName>
        <fullName evidence="11">Major facilitator superfamily (MFS) profile domain-containing protein</fullName>
    </recommendedName>
</protein>
<dbReference type="PROSITE" id="PS00217">
    <property type="entry name" value="SUGAR_TRANSPORT_2"/>
    <property type="match status" value="1"/>
</dbReference>